<name>S5ZVF2_9CREN</name>
<dbReference type="Proteomes" id="UP000015543">
    <property type="component" value="Chromosome"/>
</dbReference>
<reference evidence="1 2" key="1">
    <citation type="journal article" date="2013" name="Genome Announc.">
        <title>Complete Genomic Sequence of 'Thermofilum adornatus' Strain 1910bT, a Hyperthermophilic Anaerobic Organotrophic Crenarchaeon.</title>
        <authorList>
            <person name="Dominova I.N."/>
            <person name="Kublanov I.V."/>
            <person name="Podosokorskaya O.A."/>
            <person name="Derbikova K.S."/>
            <person name="Patrushev M.V."/>
            <person name="Toshchakov S.V."/>
        </authorList>
    </citation>
    <scope>NUCLEOTIDE SEQUENCE [LARGE SCALE GENOMIC DNA]</scope>
    <source>
        <strain evidence="2">1910b</strain>
    </source>
</reference>
<dbReference type="KEGG" id="thb:N186_03685"/>
<dbReference type="HOGENOM" id="CLU_582194_0_0_2"/>
<protein>
    <submittedName>
        <fullName evidence="1">Uncharacterized protein</fullName>
    </submittedName>
</protein>
<evidence type="ECO:0000313" key="2">
    <source>
        <dbReference type="Proteomes" id="UP000015543"/>
    </source>
</evidence>
<proteinExistence type="predicted"/>
<sequence>MLDEYFYPIPFAIALSDLYNIIIHVREYSRYSREFLSFLDSFESYENQDVWKKTRRLKKLLSSHPLMGRILEDMYNQCAEDVRFQKRISDEIRKDPLKLLEYSQGREKSGIAEIIPPCGKKINEMEFKGIYAYFEGNRAHLILYSMALQKPVYIRVPSSYFQEYLNSTSGNLIIGAQLTLKQIILYEPFLRIRPSRKIKINISRVPKDWLSIKSALDEMEGLYATPNFVSKLLLGKISMDPKYLIPIPRYNYQYVFPGDFVVPVITHVKIAEKVFISQIKLRIGDSEVIGGCPHDAKIFFGNSNSYEALLLVRPFSKRISIIAMAPADILNYKESLDQKWNNILPRFEDIKMESLNSMSLTVDNIDEALKIVNQYRRYMLETLKNVYTQTQMKKIKKTLRDMLLRMIFVYNEVSTFKTYEEYRKALESDKNVLQDIISGKGYIYAALSYILSRKKSIKLLKPKYLRFIL</sequence>
<organism evidence="1 2">
    <name type="scientific">Thermofilum adornatum</name>
    <dbReference type="NCBI Taxonomy" id="1365176"/>
    <lineage>
        <taxon>Archaea</taxon>
        <taxon>Thermoproteota</taxon>
        <taxon>Thermoprotei</taxon>
        <taxon>Thermofilales</taxon>
        <taxon>Thermofilaceae</taxon>
        <taxon>Thermofilum</taxon>
    </lineage>
</organism>
<dbReference type="GeneID" id="16573382"/>
<dbReference type="EMBL" id="CP006646">
    <property type="protein sequence ID" value="AGT35099.1"/>
    <property type="molecule type" value="Genomic_DNA"/>
</dbReference>
<dbReference type="PATRIC" id="fig|1365176.7.peg.717"/>
<dbReference type="AlphaFoldDB" id="S5ZVF2"/>
<accession>S5ZVF2</accession>
<dbReference type="RefSeq" id="WP_020962404.1">
    <property type="nucleotide sequence ID" value="NC_022093.1"/>
</dbReference>
<evidence type="ECO:0000313" key="1">
    <source>
        <dbReference type="EMBL" id="AGT35099.1"/>
    </source>
</evidence>
<gene>
    <name evidence="1" type="ORF">N186_03685</name>
</gene>
<keyword evidence="2" id="KW-1185">Reference proteome</keyword>